<dbReference type="AlphaFoldDB" id="A0A8J8C7Q4"/>
<reference evidence="2" key="1">
    <citation type="submission" date="2021-06" db="EMBL/GenBank/DDBJ databases">
        <title>Halomicroarcula sp. F24A a new haloarchaeum isolated from saline soil.</title>
        <authorList>
            <person name="Duran-Viseras A."/>
            <person name="Sanchez-Porro C."/>
            <person name="Ventosa A."/>
        </authorList>
    </citation>
    <scope>NUCLEOTIDE SEQUENCE</scope>
    <source>
        <strain evidence="2">F24A</strain>
    </source>
</reference>
<evidence type="ECO:0000313" key="3">
    <source>
        <dbReference type="Proteomes" id="UP000783863"/>
    </source>
</evidence>
<gene>
    <name evidence="2" type="ORF">EGD98_07615</name>
</gene>
<feature type="region of interest" description="Disordered" evidence="1">
    <location>
        <begin position="116"/>
        <end position="145"/>
    </location>
</feature>
<protein>
    <submittedName>
        <fullName evidence="2">Uncharacterized protein</fullName>
    </submittedName>
</protein>
<name>A0A8J8C7Q4_9EURY</name>
<organism evidence="2 3">
    <name type="scientific">Haloarcula salinisoli</name>
    <dbReference type="NCBI Taxonomy" id="2487746"/>
    <lineage>
        <taxon>Archaea</taxon>
        <taxon>Methanobacteriati</taxon>
        <taxon>Methanobacteriota</taxon>
        <taxon>Stenosarchaea group</taxon>
        <taxon>Halobacteria</taxon>
        <taxon>Halobacteriales</taxon>
        <taxon>Haloarculaceae</taxon>
        <taxon>Haloarcula</taxon>
    </lineage>
</organism>
<keyword evidence="3" id="KW-1185">Reference proteome</keyword>
<dbReference type="RefSeq" id="WP_220587739.1">
    <property type="nucleotide sequence ID" value="NZ_RKLQ01000001.1"/>
</dbReference>
<proteinExistence type="predicted"/>
<evidence type="ECO:0000313" key="2">
    <source>
        <dbReference type="EMBL" id="MBX0303537.1"/>
    </source>
</evidence>
<dbReference type="Proteomes" id="UP000783863">
    <property type="component" value="Unassembled WGS sequence"/>
</dbReference>
<sequence length="145" mass="15461">MNRRAFLTTGVTVTLLAGCLEGDSGSAEIAISGGYVERQSSGVFEVVLELERTGASGEYAISIQLSDESGTIVRRQLSDQVNEGTDRWKATKRIDLADIDGVSELGAAYEATAQVKDSDADTVELERRESYGTSSSARQSATSDE</sequence>
<dbReference type="EMBL" id="RKLQ01000001">
    <property type="protein sequence ID" value="MBX0303537.1"/>
    <property type="molecule type" value="Genomic_DNA"/>
</dbReference>
<dbReference type="PROSITE" id="PS51257">
    <property type="entry name" value="PROKAR_LIPOPROTEIN"/>
    <property type="match status" value="1"/>
</dbReference>
<accession>A0A8J8C7Q4</accession>
<feature type="compositionally biased region" description="Basic and acidic residues" evidence="1">
    <location>
        <begin position="116"/>
        <end position="130"/>
    </location>
</feature>
<evidence type="ECO:0000256" key="1">
    <source>
        <dbReference type="SAM" id="MobiDB-lite"/>
    </source>
</evidence>
<comment type="caution">
    <text evidence="2">The sequence shown here is derived from an EMBL/GenBank/DDBJ whole genome shotgun (WGS) entry which is preliminary data.</text>
</comment>
<feature type="compositionally biased region" description="Polar residues" evidence="1">
    <location>
        <begin position="131"/>
        <end position="145"/>
    </location>
</feature>